<keyword evidence="1" id="KW-1015">Disulfide bond</keyword>
<gene>
    <name evidence="4" type="ORF">Poli38472_007922</name>
</gene>
<feature type="chain" id="PRO_5035430248" description="FZ domain-containing protein" evidence="2">
    <location>
        <begin position="29"/>
        <end position="257"/>
    </location>
</feature>
<evidence type="ECO:0000313" key="4">
    <source>
        <dbReference type="EMBL" id="TMW65280.1"/>
    </source>
</evidence>
<evidence type="ECO:0000313" key="5">
    <source>
        <dbReference type="Proteomes" id="UP000794436"/>
    </source>
</evidence>
<name>A0A8K1FIR6_PYTOL</name>
<dbReference type="InterPro" id="IPR036790">
    <property type="entry name" value="Frizzled_dom_sf"/>
</dbReference>
<evidence type="ECO:0000256" key="1">
    <source>
        <dbReference type="ARBA" id="ARBA00023157"/>
    </source>
</evidence>
<dbReference type="EMBL" id="SPLM01000037">
    <property type="protein sequence ID" value="TMW65280.1"/>
    <property type="molecule type" value="Genomic_DNA"/>
</dbReference>
<sequence length="257" mass="29487">MRGFFRHNGDAWLMLTLMSMCLWTRVSCCLLAGADTGVCTEPADFDLLMPFCKTVVPYTACLPRYQSLWYNHSALTKDNFISQMFDKIVNQRKMYETNRTFLDKNTDEWGSKNEIEPRFVENPDCENAFKNYFCWLNFPRCDAEGRSLLLCRSVCENYMKACQMSKDLWRCGDPEYVNGRAPEQSVTWVNNELVYYRAPYPGSPFKDNAVDPDTNKPLLICTPSLENTATLVALTSSSLLARILSLVAVILLTSWEC</sequence>
<proteinExistence type="predicted"/>
<keyword evidence="5" id="KW-1185">Reference proteome</keyword>
<accession>A0A8K1FIR6</accession>
<comment type="caution">
    <text evidence="4">The sequence shown here is derived from an EMBL/GenBank/DDBJ whole genome shotgun (WGS) entry which is preliminary data.</text>
</comment>
<dbReference type="AlphaFoldDB" id="A0A8K1FIR6"/>
<dbReference type="Gene3D" id="1.10.2000.10">
    <property type="entry name" value="Frizzled cysteine-rich domain"/>
    <property type="match status" value="1"/>
</dbReference>
<dbReference type="OrthoDB" id="188771at2759"/>
<reference evidence="4" key="1">
    <citation type="submission" date="2019-03" db="EMBL/GenBank/DDBJ databases">
        <title>Long read genome sequence of the mycoparasitic Pythium oligandrum ATCC 38472 isolated from sugarbeet rhizosphere.</title>
        <authorList>
            <person name="Gaulin E."/>
        </authorList>
    </citation>
    <scope>NUCLEOTIDE SEQUENCE</scope>
    <source>
        <strain evidence="4">ATCC 38472_TT</strain>
    </source>
</reference>
<dbReference type="InterPro" id="IPR020067">
    <property type="entry name" value="Frizzled_dom"/>
</dbReference>
<evidence type="ECO:0000259" key="3">
    <source>
        <dbReference type="PROSITE" id="PS50038"/>
    </source>
</evidence>
<protein>
    <recommendedName>
        <fullName evidence="3">FZ domain-containing protein</fullName>
    </recommendedName>
</protein>
<evidence type="ECO:0000256" key="2">
    <source>
        <dbReference type="SAM" id="SignalP"/>
    </source>
</evidence>
<feature type="domain" description="FZ" evidence="3">
    <location>
        <begin position="34"/>
        <end position="163"/>
    </location>
</feature>
<organism evidence="4 5">
    <name type="scientific">Pythium oligandrum</name>
    <name type="common">Mycoparasitic fungus</name>
    <dbReference type="NCBI Taxonomy" id="41045"/>
    <lineage>
        <taxon>Eukaryota</taxon>
        <taxon>Sar</taxon>
        <taxon>Stramenopiles</taxon>
        <taxon>Oomycota</taxon>
        <taxon>Peronosporomycetes</taxon>
        <taxon>Pythiales</taxon>
        <taxon>Pythiaceae</taxon>
        <taxon>Pythium</taxon>
    </lineage>
</organism>
<dbReference type="Proteomes" id="UP000794436">
    <property type="component" value="Unassembled WGS sequence"/>
</dbReference>
<keyword evidence="2" id="KW-0732">Signal</keyword>
<feature type="signal peptide" evidence="2">
    <location>
        <begin position="1"/>
        <end position="28"/>
    </location>
</feature>
<dbReference type="SUPFAM" id="SSF63501">
    <property type="entry name" value="Frizzled cysteine-rich domain"/>
    <property type="match status" value="1"/>
</dbReference>
<dbReference type="PROSITE" id="PS50038">
    <property type="entry name" value="FZ"/>
    <property type="match status" value="1"/>
</dbReference>